<evidence type="ECO:0000313" key="2">
    <source>
        <dbReference type="EMBL" id="KKU61986.1"/>
    </source>
</evidence>
<dbReference type="EMBL" id="LCNT01000001">
    <property type="protein sequence ID" value="KKU61986.1"/>
    <property type="molecule type" value="Genomic_DNA"/>
</dbReference>
<dbReference type="PANTHER" id="PTHR42188:SF1">
    <property type="entry name" value="23S RRNA-SPECIFIC ENDONUCLEASE VAPC20"/>
    <property type="match status" value="1"/>
</dbReference>
<dbReference type="AlphaFoldDB" id="A0A0G1RXZ8"/>
<proteinExistence type="predicted"/>
<dbReference type="InterPro" id="IPR029060">
    <property type="entry name" value="PIN-like_dom_sf"/>
</dbReference>
<dbReference type="Pfam" id="PF01850">
    <property type="entry name" value="PIN"/>
    <property type="match status" value="1"/>
</dbReference>
<dbReference type="InterPro" id="IPR039018">
    <property type="entry name" value="VapC20-like"/>
</dbReference>
<dbReference type="InterPro" id="IPR002716">
    <property type="entry name" value="PIN_dom"/>
</dbReference>
<dbReference type="Gene3D" id="3.40.50.1010">
    <property type="entry name" value="5'-nuclease"/>
    <property type="match status" value="1"/>
</dbReference>
<comment type="caution">
    <text evidence="2">The sequence shown here is derived from an EMBL/GenBank/DDBJ whole genome shotgun (WGS) entry which is preliminary data.</text>
</comment>
<dbReference type="Proteomes" id="UP000033860">
    <property type="component" value="Unassembled WGS sequence"/>
</dbReference>
<reference evidence="2 3" key="1">
    <citation type="journal article" date="2015" name="Nature">
        <title>rRNA introns, odd ribosomes, and small enigmatic genomes across a large radiation of phyla.</title>
        <authorList>
            <person name="Brown C.T."/>
            <person name="Hug L.A."/>
            <person name="Thomas B.C."/>
            <person name="Sharon I."/>
            <person name="Castelle C.J."/>
            <person name="Singh A."/>
            <person name="Wilkins M.J."/>
            <person name="Williams K.H."/>
            <person name="Banfield J.F."/>
        </authorList>
    </citation>
    <scope>NUCLEOTIDE SEQUENCE [LARGE SCALE GENOMIC DNA]</scope>
</reference>
<dbReference type="GO" id="GO:0016075">
    <property type="term" value="P:rRNA catabolic process"/>
    <property type="evidence" value="ECO:0007669"/>
    <property type="project" value="TreeGrafter"/>
</dbReference>
<organism evidence="2 3">
    <name type="scientific">Candidatus Beckwithbacteria bacterium GW2011_GWB1_47_15</name>
    <dbReference type="NCBI Taxonomy" id="1618371"/>
    <lineage>
        <taxon>Bacteria</taxon>
        <taxon>Candidatus Beckwithiibacteriota</taxon>
    </lineage>
</organism>
<gene>
    <name evidence="2" type="ORF">UX85_C0001G0200</name>
</gene>
<dbReference type="GO" id="GO:0004521">
    <property type="term" value="F:RNA endonuclease activity"/>
    <property type="evidence" value="ECO:0007669"/>
    <property type="project" value="InterPro"/>
</dbReference>
<accession>A0A0G1RXZ8</accession>
<dbReference type="SUPFAM" id="SSF88723">
    <property type="entry name" value="PIN domain-like"/>
    <property type="match status" value="1"/>
</dbReference>
<evidence type="ECO:0000313" key="3">
    <source>
        <dbReference type="Proteomes" id="UP000033860"/>
    </source>
</evidence>
<feature type="domain" description="PIN" evidence="1">
    <location>
        <begin position="25"/>
        <end position="135"/>
    </location>
</feature>
<sequence length="160" mass="18187">MKISDHLGEKSLLDNTEEAGYLKDVLVDADALVALAKTNDSNHKRAIRLSEKLQKAGVSFYFSPFTVAEATTVLSYKTSQPDAKKFLKQIRSLQIPVLELPEKFSSLADEWFLKQKQKGTSYFDCYNMALLDRYKKQLVAIFSFDVIYKKNGFTLVAEMV</sequence>
<dbReference type="PANTHER" id="PTHR42188">
    <property type="entry name" value="23S RRNA-SPECIFIC ENDONUCLEASE VAPC20"/>
    <property type="match status" value="1"/>
</dbReference>
<evidence type="ECO:0000259" key="1">
    <source>
        <dbReference type="Pfam" id="PF01850"/>
    </source>
</evidence>
<protein>
    <recommendedName>
        <fullName evidence="1">PIN domain-containing protein</fullName>
    </recommendedName>
</protein>
<name>A0A0G1RXZ8_9BACT</name>